<name>A0AAV4GVM5_9GAST</name>
<organism evidence="2 3">
    <name type="scientific">Elysia marginata</name>
    <dbReference type="NCBI Taxonomy" id="1093978"/>
    <lineage>
        <taxon>Eukaryota</taxon>
        <taxon>Metazoa</taxon>
        <taxon>Spiralia</taxon>
        <taxon>Lophotrochozoa</taxon>
        <taxon>Mollusca</taxon>
        <taxon>Gastropoda</taxon>
        <taxon>Heterobranchia</taxon>
        <taxon>Euthyneura</taxon>
        <taxon>Panpulmonata</taxon>
        <taxon>Sacoglossa</taxon>
        <taxon>Placobranchoidea</taxon>
        <taxon>Plakobranchidae</taxon>
        <taxon>Elysia</taxon>
    </lineage>
</organism>
<keyword evidence="3" id="KW-1185">Reference proteome</keyword>
<feature type="compositionally biased region" description="Polar residues" evidence="1">
    <location>
        <begin position="1"/>
        <end position="12"/>
    </location>
</feature>
<feature type="non-terminal residue" evidence="2">
    <location>
        <position position="189"/>
    </location>
</feature>
<comment type="caution">
    <text evidence="2">The sequence shown here is derived from an EMBL/GenBank/DDBJ whole genome shotgun (WGS) entry which is preliminary data.</text>
</comment>
<feature type="region of interest" description="Disordered" evidence="1">
    <location>
        <begin position="1"/>
        <end position="27"/>
    </location>
</feature>
<proteinExistence type="predicted"/>
<reference evidence="2 3" key="1">
    <citation type="journal article" date="2021" name="Elife">
        <title>Chloroplast acquisition without the gene transfer in kleptoplastic sea slugs, Plakobranchus ocellatus.</title>
        <authorList>
            <person name="Maeda T."/>
            <person name="Takahashi S."/>
            <person name="Yoshida T."/>
            <person name="Shimamura S."/>
            <person name="Takaki Y."/>
            <person name="Nagai Y."/>
            <person name="Toyoda A."/>
            <person name="Suzuki Y."/>
            <person name="Arimoto A."/>
            <person name="Ishii H."/>
            <person name="Satoh N."/>
            <person name="Nishiyama T."/>
            <person name="Hasebe M."/>
            <person name="Maruyama T."/>
            <person name="Minagawa J."/>
            <person name="Obokata J."/>
            <person name="Shigenobu S."/>
        </authorList>
    </citation>
    <scope>NUCLEOTIDE SEQUENCE [LARGE SCALE GENOMIC DNA]</scope>
</reference>
<evidence type="ECO:0000313" key="2">
    <source>
        <dbReference type="EMBL" id="GFR89459.1"/>
    </source>
</evidence>
<dbReference type="Proteomes" id="UP000762676">
    <property type="component" value="Unassembled WGS sequence"/>
</dbReference>
<evidence type="ECO:0000256" key="1">
    <source>
        <dbReference type="SAM" id="MobiDB-lite"/>
    </source>
</evidence>
<accession>A0AAV4GVM5</accession>
<sequence>MDSQDNDAQSQLLVKKKKPHARDSNSNTSDTLLVYNLEYRILHGQEAFVASALMSAAGKPLLSSSFDGFKGVKVKELNSVDELKEETQACGIAPEHLSCRKDARGASPQDEALEAEAISAADISSETEEIGGAEPCLKKKEGTSDQRASIPCRYGTKCYDHASGKCPFFHPKRKTPPCRYGWECRGRAN</sequence>
<dbReference type="EMBL" id="BMAT01005234">
    <property type="protein sequence ID" value="GFR89459.1"/>
    <property type="molecule type" value="Genomic_DNA"/>
</dbReference>
<protein>
    <recommendedName>
        <fullName evidence="4">C3H1-type domain-containing protein</fullName>
    </recommendedName>
</protein>
<gene>
    <name evidence="2" type="ORF">ElyMa_002543700</name>
</gene>
<evidence type="ECO:0008006" key="4">
    <source>
        <dbReference type="Google" id="ProtNLM"/>
    </source>
</evidence>
<dbReference type="AlphaFoldDB" id="A0AAV4GVM5"/>
<evidence type="ECO:0000313" key="3">
    <source>
        <dbReference type="Proteomes" id="UP000762676"/>
    </source>
</evidence>